<keyword evidence="1" id="KW-0175">Coiled coil</keyword>
<proteinExistence type="predicted"/>
<protein>
    <submittedName>
        <fullName evidence="2">Phage tail protein</fullName>
    </submittedName>
</protein>
<dbReference type="EMBL" id="JARULZ010000002">
    <property type="protein sequence ID" value="MEH0637297.1"/>
    <property type="molecule type" value="Genomic_DNA"/>
</dbReference>
<reference evidence="2" key="1">
    <citation type="submission" date="2023-04" db="EMBL/GenBank/DDBJ databases">
        <title>Genomic diversity of scab-causing Streptomyces spp. in the province of Quebec, Canada.</title>
        <authorList>
            <person name="Biessy A."/>
            <person name="Cadieux M."/>
            <person name="Ciotola M."/>
            <person name="Filion M."/>
        </authorList>
    </citation>
    <scope>NUCLEOTIDE SEQUENCE</scope>
    <source>
        <strain evidence="2">B21-115</strain>
    </source>
</reference>
<evidence type="ECO:0000256" key="1">
    <source>
        <dbReference type="SAM" id="Coils"/>
    </source>
</evidence>
<feature type="coiled-coil region" evidence="1">
    <location>
        <begin position="1071"/>
        <end position="1105"/>
    </location>
</feature>
<feature type="coiled-coil region" evidence="1">
    <location>
        <begin position="923"/>
        <end position="957"/>
    </location>
</feature>
<keyword evidence="3" id="KW-1185">Reference proteome</keyword>
<dbReference type="Proteomes" id="UP001310290">
    <property type="component" value="Unassembled WGS sequence"/>
</dbReference>
<gene>
    <name evidence="2" type="ORF">QBA35_28900</name>
</gene>
<sequence length="1223" mass="125865">MTDTVDIRIRAADAQAVAAFRRLKREATHSLGSLAALATSAVPVMATLGAASLKTAGSAVGATGAMVAFGVAVAGQVSHISKASDAQKKYTQAVREHGRGSKEAAEAQRQTTAALASMPKATQQAAVGWQTLKKEYVAFSDATAKFTMAPIEKSFTILGEILPRLEPMVEGSSTQLDRLMNIAGGAVASPGFDAFADRVSAFTTESLTSAVDGVISLTRALSEGEASGPVKAFMDYAEQNGPAVQEALSSIGGAVTTLIEASAEAGPGMLSLVNAAAGLVAALPPELVGTLMQVAVGLKLVTLAGAGATAASAAVGTLGARIAVMRTASAAAGGGMAGLAAAFGTLGKAAKASIVVAGIAALALAVEQLSSIGDKAPPSVDKLTTSLGNLGRTGKVTGYVADQFGKDFGKIKDQIDRVTSPSVTESLNNWGSDITDGLLSAGDATEEFTKSMDSIDEGLTSLVKGGKAELAKAALKSMMEGMSPGQAKKFRSELDGYDVALADMALEANLTADSMGLFGAAAAETSATLNAQKGAADGLRASILALNEVNRTAHDAQTQFEASLDDLTASFKEHGATLNEDTRAGQANRDAMSAASAAHDELLASGVAAGDSLGSMTKKSEKLREEMMGLATAALGSKAAAKEYVDQLLGTPESIKTTIKAEKDEAIAGLESVRAAIQATPGEKEVRVDTLNAAAIAALEAVGLKTKQLPDGKTAVFTANGQALGNIGSVSTALNNLNGKTAYTFTVNTTRYISEYQKKYLTGRSQHDITGATGGLFTGKEFRYADGGPVVGPGTGTSDDVFAPWLSNGEFVMKAAAVDKYGEKFMQAINDGRLQMPGFARGGKVNTAMRDARNELRDQFDISHFGRKAGYQRTPFEKAVGAPSDLKSLVSALNAARGDIKKAFSGRTETRLLKQLDSAGKALIKYEKQLTTVSKALEKAKDKLDSLKSSASQLSSSVKSGVLSAANITGGARGDKPVTVRSIMGGLVESRDKATAFADALKDLKKKGLDKGLIKQIAEAGIDGGGLETAGALLRASSSEIASMNDLQKQIGKAAGEAGKTAADAFYGAAIKAQEKLVKSLGKQQDKLERAMDRLAKSMEKVIKRALGGKAAGGIVGAAAGGARGGLTWVGEQGPELVRLPYGSMVHSNPDSRRIAGEGVAAWESMLTTPSTRRGGMPAPGGAGQQIIVHQTIELDGRVVAKQMFDPMRGEIHRRGGLKSLER</sequence>
<comment type="caution">
    <text evidence="2">The sequence shown here is derived from an EMBL/GenBank/DDBJ whole genome shotgun (WGS) entry which is preliminary data.</text>
</comment>
<accession>A0ABU8AUC0</accession>
<dbReference type="RefSeq" id="WP_334660273.1">
    <property type="nucleotide sequence ID" value="NZ_JARULZ010000002.1"/>
</dbReference>
<name>A0ABU8AUC0_9ACTN</name>
<evidence type="ECO:0000313" key="3">
    <source>
        <dbReference type="Proteomes" id="UP001310290"/>
    </source>
</evidence>
<evidence type="ECO:0000313" key="2">
    <source>
        <dbReference type="EMBL" id="MEH0637297.1"/>
    </source>
</evidence>
<organism evidence="2 3">
    <name type="scientific">Streptomyces bottropensis</name>
    <dbReference type="NCBI Taxonomy" id="42235"/>
    <lineage>
        <taxon>Bacteria</taxon>
        <taxon>Bacillati</taxon>
        <taxon>Actinomycetota</taxon>
        <taxon>Actinomycetes</taxon>
        <taxon>Kitasatosporales</taxon>
        <taxon>Streptomycetaceae</taxon>
        <taxon>Streptomyces</taxon>
    </lineage>
</organism>